<protein>
    <submittedName>
        <fullName evidence="2">Helix-turn-helix transcriptional regulator</fullName>
    </submittedName>
</protein>
<name>A0ABY3PJE5_9CYAN</name>
<reference evidence="2 3" key="1">
    <citation type="journal article" date="2021" name="Genome Biol. Evol.">
        <title>Complete Genome Sequencing of a Novel Gloeobacter Species from a Waterfall Cave in Mexico.</title>
        <authorList>
            <person name="Saw J.H."/>
            <person name="Cardona T."/>
            <person name="Montejano G."/>
        </authorList>
    </citation>
    <scope>NUCLEOTIDE SEQUENCE [LARGE SCALE GENOMIC DNA]</scope>
    <source>
        <strain evidence="2">MG652769</strain>
    </source>
</reference>
<dbReference type="PANTHER" id="PTHR33169">
    <property type="entry name" value="PADR-FAMILY TRANSCRIPTIONAL REGULATOR"/>
    <property type="match status" value="1"/>
</dbReference>
<dbReference type="InterPro" id="IPR036388">
    <property type="entry name" value="WH-like_DNA-bd_sf"/>
</dbReference>
<evidence type="ECO:0000259" key="1">
    <source>
        <dbReference type="Pfam" id="PF03551"/>
    </source>
</evidence>
<proteinExistence type="predicted"/>
<feature type="domain" description="Transcription regulator PadR N-terminal" evidence="1">
    <location>
        <begin position="29"/>
        <end position="101"/>
    </location>
</feature>
<accession>A0ABY3PJE5</accession>
<dbReference type="RefSeq" id="WP_230840864.1">
    <property type="nucleotide sequence ID" value="NZ_CP063845.1"/>
</dbReference>
<dbReference type="InterPro" id="IPR005149">
    <property type="entry name" value="Tscrpt_reg_PadR_N"/>
</dbReference>
<dbReference type="Proteomes" id="UP001054846">
    <property type="component" value="Chromosome"/>
</dbReference>
<dbReference type="SUPFAM" id="SSF46785">
    <property type="entry name" value="Winged helix' DNA-binding domain"/>
    <property type="match status" value="1"/>
</dbReference>
<dbReference type="Pfam" id="PF03551">
    <property type="entry name" value="PadR"/>
    <property type="match status" value="1"/>
</dbReference>
<dbReference type="InterPro" id="IPR052509">
    <property type="entry name" value="Metal_resp_DNA-bind_regulator"/>
</dbReference>
<keyword evidence="3" id="KW-1185">Reference proteome</keyword>
<dbReference type="InterPro" id="IPR036390">
    <property type="entry name" value="WH_DNA-bd_sf"/>
</dbReference>
<sequence>MVPKNKEKAKEFHLARVEEHILLVLNRDGRKDKYGYQIMQEIEVLSDGRYKLGYGSLYPALTRLEDKGFVNSKWGEEKLEELGGARRRYYKITPDGVQALENLELLRTWLGGGQLA</sequence>
<dbReference type="EMBL" id="CP063845">
    <property type="protein sequence ID" value="UFP93811.1"/>
    <property type="molecule type" value="Genomic_DNA"/>
</dbReference>
<dbReference type="Gene3D" id="1.10.10.10">
    <property type="entry name" value="Winged helix-like DNA-binding domain superfamily/Winged helix DNA-binding domain"/>
    <property type="match status" value="1"/>
</dbReference>
<evidence type="ECO:0000313" key="3">
    <source>
        <dbReference type="Proteomes" id="UP001054846"/>
    </source>
</evidence>
<dbReference type="PANTHER" id="PTHR33169:SF14">
    <property type="entry name" value="TRANSCRIPTIONAL REGULATOR RV3488"/>
    <property type="match status" value="1"/>
</dbReference>
<evidence type="ECO:0000313" key="2">
    <source>
        <dbReference type="EMBL" id="UFP93811.1"/>
    </source>
</evidence>
<organism evidence="2 3">
    <name type="scientific">Gloeobacter morelensis MG652769</name>
    <dbReference type="NCBI Taxonomy" id="2781736"/>
    <lineage>
        <taxon>Bacteria</taxon>
        <taxon>Bacillati</taxon>
        <taxon>Cyanobacteriota</taxon>
        <taxon>Cyanophyceae</taxon>
        <taxon>Gloeobacterales</taxon>
        <taxon>Gloeobacteraceae</taxon>
        <taxon>Gloeobacter</taxon>
        <taxon>Gloeobacter morelensis</taxon>
    </lineage>
</organism>
<gene>
    <name evidence="2" type="ORF">ISF26_18840</name>
</gene>